<dbReference type="STRING" id="879212.DespoDRAFT_03444"/>
<dbReference type="eggNOG" id="COG3335">
    <property type="taxonomic scope" value="Bacteria"/>
</dbReference>
<keyword evidence="2" id="KW-1185">Reference proteome</keyword>
<dbReference type="AlphaFoldDB" id="I5B6U8"/>
<proteinExistence type="predicted"/>
<dbReference type="InterPro" id="IPR011518">
    <property type="entry name" value="Transposase_36"/>
</dbReference>
<dbReference type="EMBL" id="CM001488">
    <property type="protein sequence ID" value="EIM65211.1"/>
    <property type="molecule type" value="Genomic_DNA"/>
</dbReference>
<dbReference type="HOGENOM" id="CLU_113678_0_1_7"/>
<dbReference type="Pfam" id="PF07592">
    <property type="entry name" value="DDE_Tnp_ISAZ013"/>
    <property type="match status" value="1"/>
</dbReference>
<gene>
    <name evidence="1" type="ORF">DespoDRAFT_03444</name>
</gene>
<dbReference type="RefSeq" id="WP_004075152.1">
    <property type="nucleotide sequence ID" value="NZ_CM001488.1"/>
</dbReference>
<reference evidence="1 2" key="2">
    <citation type="submission" date="2012-02" db="EMBL/GenBank/DDBJ databases">
        <title>Improved High-Quality Draft sequence of Desulfobacter postgatei 2ac9.</title>
        <authorList>
            <consortium name="US DOE Joint Genome Institute"/>
            <person name="Lucas S."/>
            <person name="Han J."/>
            <person name="Lapidus A."/>
            <person name="Cheng J.-F."/>
            <person name="Goodwin L."/>
            <person name="Pitluck S."/>
            <person name="Peters L."/>
            <person name="Ovchinnikova G."/>
            <person name="Held B."/>
            <person name="Detter J.C."/>
            <person name="Han C."/>
            <person name="Tapia R."/>
            <person name="Land M."/>
            <person name="Hauser L."/>
            <person name="Kyrpides N."/>
            <person name="Ivanova N."/>
            <person name="Pagani I."/>
            <person name="Orellana R."/>
            <person name="Lovley D."/>
            <person name="Woyke T."/>
        </authorList>
    </citation>
    <scope>NUCLEOTIDE SEQUENCE [LARGE SCALE GENOMIC DNA]</scope>
    <source>
        <strain evidence="1 2">2ac9</strain>
    </source>
</reference>
<sequence length="180" mass="20493">MKISTVEKNGITPEVVEMVCSLVGRIPWPERRQAMADVTNRLLDGKPRVAEDVFGWGRATVEMGINELRTGIVCLNDISKRHKPRTEDKYPQMIKDIHEIMVPQSHADPHLRTTLAYTNMTAAAVRDALLKKGWPEEQVPAVRTLSEILLRQGYRLRSVAKTKVQKKTNGQTRFSKMSMR</sequence>
<protein>
    <submittedName>
        <fullName evidence="1">Rhodopirellula transposase</fullName>
    </submittedName>
</protein>
<organism evidence="1 2">
    <name type="scientific">Desulfobacter postgatei 2ac9</name>
    <dbReference type="NCBI Taxonomy" id="879212"/>
    <lineage>
        <taxon>Bacteria</taxon>
        <taxon>Pseudomonadati</taxon>
        <taxon>Thermodesulfobacteriota</taxon>
        <taxon>Desulfobacteria</taxon>
        <taxon>Desulfobacterales</taxon>
        <taxon>Desulfobacteraceae</taxon>
        <taxon>Desulfobacter</taxon>
    </lineage>
</organism>
<accession>I5B6U8</accession>
<dbReference type="OrthoDB" id="9182108at2"/>
<reference evidence="1 2" key="1">
    <citation type="submission" date="2011-09" db="EMBL/GenBank/DDBJ databases">
        <authorList>
            <consortium name="US DOE Joint Genome Institute (JGI-PGF)"/>
            <person name="Lucas S."/>
            <person name="Han J."/>
            <person name="Lapidus A."/>
            <person name="Cheng J.-F."/>
            <person name="Goodwin L."/>
            <person name="Pitluck S."/>
            <person name="Peters L."/>
            <person name="Land M.L."/>
            <person name="Hauser L."/>
            <person name="Orellana R."/>
            <person name="Lovley D."/>
            <person name="Woyke T.J."/>
        </authorList>
    </citation>
    <scope>NUCLEOTIDE SEQUENCE [LARGE SCALE GENOMIC DNA]</scope>
    <source>
        <strain evidence="1 2">2ac9</strain>
    </source>
</reference>
<name>I5B6U8_9BACT</name>
<evidence type="ECO:0000313" key="1">
    <source>
        <dbReference type="EMBL" id="EIM65211.1"/>
    </source>
</evidence>
<dbReference type="Proteomes" id="UP000005778">
    <property type="component" value="Chromosome"/>
</dbReference>
<evidence type="ECO:0000313" key="2">
    <source>
        <dbReference type="Proteomes" id="UP000005778"/>
    </source>
</evidence>